<dbReference type="EMBL" id="VZRO01002834">
    <property type="protein sequence ID" value="NWV49125.1"/>
    <property type="molecule type" value="Genomic_DNA"/>
</dbReference>
<dbReference type="Pfam" id="PF12752">
    <property type="entry name" value="SUZ"/>
    <property type="match status" value="1"/>
</dbReference>
<dbReference type="AlphaFoldDB" id="A0A7K6FFV5"/>
<dbReference type="PANTHER" id="PTHR15672:SF12">
    <property type="entry name" value="R3H DOMAIN-CONTAINING PROTEIN 1"/>
    <property type="match status" value="1"/>
</dbReference>
<gene>
    <name evidence="5" type="primary">R3hdm1</name>
    <name evidence="5" type="ORF">DAPCHR_R00593</name>
</gene>
<feature type="compositionally biased region" description="Low complexity" evidence="2">
    <location>
        <begin position="388"/>
        <end position="424"/>
    </location>
</feature>
<feature type="compositionally biased region" description="Basic residues" evidence="2">
    <location>
        <begin position="946"/>
        <end position="955"/>
    </location>
</feature>
<evidence type="ECO:0000313" key="5">
    <source>
        <dbReference type="EMBL" id="NWV49125.1"/>
    </source>
</evidence>
<feature type="region of interest" description="Disordered" evidence="2">
    <location>
        <begin position="818"/>
        <end position="884"/>
    </location>
</feature>
<dbReference type="InterPro" id="IPR051937">
    <property type="entry name" value="R3H_domain_containing"/>
</dbReference>
<evidence type="ECO:0000259" key="4">
    <source>
        <dbReference type="PROSITE" id="PS51673"/>
    </source>
</evidence>
<feature type="region of interest" description="Disordered" evidence="2">
    <location>
        <begin position="111"/>
        <end position="146"/>
    </location>
</feature>
<dbReference type="FunFam" id="3.30.1370.50:FF:000001">
    <property type="entry name" value="R3H domain-containing protein 2 isoform 1"/>
    <property type="match status" value="1"/>
</dbReference>
<proteinExistence type="predicted"/>
<feature type="compositionally biased region" description="Polar residues" evidence="2">
    <location>
        <begin position="360"/>
        <end position="370"/>
    </location>
</feature>
<feature type="compositionally biased region" description="Polar residues" evidence="2">
    <location>
        <begin position="865"/>
        <end position="878"/>
    </location>
</feature>
<name>A0A7K6FFV5_9CORV</name>
<sequence length="1086" mass="118215">MRMSDILTVKDDTDAMKGSEAEFKDTDPVENLKKSGSQEQIQVEKDENCPDNKNNMPRPAQSFGQTAKRSKSNTKLKLVRSLAVCEEYPPPPTAEISQDLQEKIQIQLSQSFEKEEKPAKDESEKEKSSDKLSRKMLSRDSSQEYTDSTGIDLHEFLVNTLKNNPRDRMMLLKLEQEILDFIGNNEVPRKKFPPMTSYHRMLLHRVAAYFGLEHNVDQSGKSVIVNKTSNTRIPDQKFCEHIKDEKSDDFQKRYILKRDNSSLDKDDNQMRIRLKDDRRSKSIEEREEEYQRARERIFAQDSLCSQENYFTDKRIQEEETNSTQQRRQILRINKETSGRSANSHQSSTETELRYSEPRPWSSTDSDSSLRNLKPAVTKASSFSGISVLTRGDSSGSSKSTGRLSKTGSESSSSVGSSTGSLSHSQQPLPVPALSQPSPGTPAVYPTVSSSSSLSFDGGMSGQVAPAASSSFFLLPLEAAGIPPGSVLVNPQTGQPFLNPDGTPVVYNPPLPQQPVRTQVPGAAPQPALPSPAQHQPGANPVLSQQESLGSQFSHLSLARQPPAEGAEPAPALFQPSVVLQAPQQPGYILAAGPAAAPAAQPAPAPAYSGPGHAVAQPVLPQQGYVQQPVPQMPPCYCTPNQYPHSSQQYRPVSVHYSTQQNQALPQPAQQTGYQILPNQQQNYQGLVGVQQSQNQNLVSGQHNNIGNQIQGVIVPYPSVPSYQVSVPQGSQAVPQQTYQQPVIIPSQPSQGLPTTGMPVYYSVIPSGQQNNLSSSVGYLQPPGSEQIQFPRTSSPCNSQQLQGQQCAAAAPPPAGGVVMMQLNVPGSAAPRNPSPPQRKPGKYYCDHPRGHKATELSTLDGAAQHSPQLGSPVTSPAQSPAPAQLSNMKNIRPTLTPLSIVSQFSRPFVPGQGDARYPLLGQPLQYNPSLLRGQVTSQQCQPGNRHGNRGKKPAKKAASADLGAGEPVVGKVLEITELPEGITRTEAEKLFGELLKVGAKIRWLRDSQCLQAQQQQRRFCGDGGGGTEPPRAGDLASTYTVLATFPTMAAAQSALKRQSSTSVNKFRLRTSKKHYDFHVLERASSQ</sequence>
<dbReference type="PROSITE" id="PS51673">
    <property type="entry name" value="SUZ"/>
    <property type="match status" value="1"/>
</dbReference>
<feature type="non-terminal residue" evidence="5">
    <location>
        <position position="1086"/>
    </location>
</feature>
<dbReference type="Gene3D" id="3.30.1370.50">
    <property type="entry name" value="R3H-like domain"/>
    <property type="match status" value="1"/>
</dbReference>
<dbReference type="SMART" id="SM00393">
    <property type="entry name" value="R3H"/>
    <property type="match status" value="1"/>
</dbReference>
<comment type="caution">
    <text evidence="5">The sequence shown here is derived from an EMBL/GenBank/DDBJ whole genome shotgun (WGS) entry which is preliminary data.</text>
</comment>
<dbReference type="Proteomes" id="UP000557315">
    <property type="component" value="Unassembled WGS sequence"/>
</dbReference>
<feature type="compositionally biased region" description="Basic and acidic residues" evidence="2">
    <location>
        <begin position="8"/>
        <end position="33"/>
    </location>
</feature>
<dbReference type="GO" id="GO:0003676">
    <property type="term" value="F:nucleic acid binding"/>
    <property type="evidence" value="ECO:0007669"/>
    <property type="project" value="UniProtKB-UniRule"/>
</dbReference>
<dbReference type="Pfam" id="PF01424">
    <property type="entry name" value="R3H"/>
    <property type="match status" value="1"/>
</dbReference>
<keyword evidence="6" id="KW-1185">Reference proteome</keyword>
<organism evidence="5 6">
    <name type="scientific">Daphoenositta chrysoptera</name>
    <name type="common">varied sittella</name>
    <dbReference type="NCBI Taxonomy" id="254528"/>
    <lineage>
        <taxon>Eukaryota</taxon>
        <taxon>Metazoa</taxon>
        <taxon>Chordata</taxon>
        <taxon>Craniata</taxon>
        <taxon>Vertebrata</taxon>
        <taxon>Euteleostomi</taxon>
        <taxon>Archelosauria</taxon>
        <taxon>Archosauria</taxon>
        <taxon>Dinosauria</taxon>
        <taxon>Saurischia</taxon>
        <taxon>Theropoda</taxon>
        <taxon>Coelurosauria</taxon>
        <taxon>Aves</taxon>
        <taxon>Neognathae</taxon>
        <taxon>Neoaves</taxon>
        <taxon>Telluraves</taxon>
        <taxon>Australaves</taxon>
        <taxon>Passeriformes</taxon>
        <taxon>Corvoidea</taxon>
        <taxon>Pachycephalidae</taxon>
        <taxon>Daphoenositta</taxon>
    </lineage>
</organism>
<dbReference type="InterPro" id="IPR001374">
    <property type="entry name" value="R3H_dom"/>
</dbReference>
<feature type="region of interest" description="Disordered" evidence="2">
    <location>
        <begin position="386"/>
        <end position="460"/>
    </location>
</feature>
<dbReference type="SUPFAM" id="SSF82708">
    <property type="entry name" value="R3H domain"/>
    <property type="match status" value="1"/>
</dbReference>
<feature type="compositionally biased region" description="Basic and acidic residues" evidence="2">
    <location>
        <begin position="112"/>
        <end position="142"/>
    </location>
</feature>
<reference evidence="5 6" key="1">
    <citation type="submission" date="2019-09" db="EMBL/GenBank/DDBJ databases">
        <title>Bird 10,000 Genomes (B10K) Project - Family phase.</title>
        <authorList>
            <person name="Zhang G."/>
        </authorList>
    </citation>
    <scope>NUCLEOTIDE SEQUENCE [LARGE SCALE GENOMIC DNA]</scope>
    <source>
        <strain evidence="5">B10K-DU-029-47</strain>
        <tissue evidence="5">Heart</tissue>
    </source>
</reference>
<feature type="region of interest" description="Disordered" evidence="2">
    <location>
        <begin position="267"/>
        <end position="287"/>
    </location>
</feature>
<evidence type="ECO:0000259" key="3">
    <source>
        <dbReference type="PROSITE" id="PS51061"/>
    </source>
</evidence>
<feature type="domain" description="SUZ" evidence="4">
    <location>
        <begin position="232"/>
        <end position="302"/>
    </location>
</feature>
<accession>A0A7K6FFV5</accession>
<feature type="domain" description="R3H" evidence="3">
    <location>
        <begin position="168"/>
        <end position="231"/>
    </location>
</feature>
<feature type="non-terminal residue" evidence="5">
    <location>
        <position position="1"/>
    </location>
</feature>
<feature type="region of interest" description="Disordered" evidence="2">
    <location>
        <begin position="935"/>
        <end position="962"/>
    </location>
</feature>
<dbReference type="CDD" id="cd02642">
    <property type="entry name" value="R3H_encore_like"/>
    <property type="match status" value="1"/>
</dbReference>
<evidence type="ECO:0000256" key="2">
    <source>
        <dbReference type="SAM" id="MobiDB-lite"/>
    </source>
</evidence>
<feature type="compositionally biased region" description="Low complexity" evidence="2">
    <location>
        <begin position="448"/>
        <end position="457"/>
    </location>
</feature>
<protein>
    <submittedName>
        <fullName evidence="5">R3HD1 protein</fullName>
    </submittedName>
</protein>
<feature type="compositionally biased region" description="Low complexity" evidence="2">
    <location>
        <begin position="520"/>
        <end position="536"/>
    </location>
</feature>
<dbReference type="PROSITE" id="PS51061">
    <property type="entry name" value="R3H"/>
    <property type="match status" value="1"/>
</dbReference>
<dbReference type="InterPro" id="IPR024771">
    <property type="entry name" value="SUZ"/>
</dbReference>
<dbReference type="InterPro" id="IPR036867">
    <property type="entry name" value="R3H_dom_sf"/>
</dbReference>
<evidence type="ECO:0000256" key="1">
    <source>
        <dbReference type="ARBA" id="ARBA00022553"/>
    </source>
</evidence>
<feature type="compositionally biased region" description="Polar residues" evidence="2">
    <location>
        <begin position="338"/>
        <end position="349"/>
    </location>
</feature>
<feature type="region of interest" description="Disordered" evidence="2">
    <location>
        <begin position="508"/>
        <end position="548"/>
    </location>
</feature>
<evidence type="ECO:0000313" key="6">
    <source>
        <dbReference type="Proteomes" id="UP000557315"/>
    </source>
</evidence>
<feature type="region of interest" description="Disordered" evidence="2">
    <location>
        <begin position="1"/>
        <end position="74"/>
    </location>
</feature>
<dbReference type="PANTHER" id="PTHR15672">
    <property type="entry name" value="CAMP-REGULATED PHOSPHOPROTEIN 21 RELATED R3H DOMAIN CONTAINING PROTEIN"/>
    <property type="match status" value="1"/>
</dbReference>
<feature type="compositionally biased region" description="Basic and acidic residues" evidence="2">
    <location>
        <begin position="844"/>
        <end position="854"/>
    </location>
</feature>
<keyword evidence="1" id="KW-0597">Phosphoprotein</keyword>
<feature type="region of interest" description="Disordered" evidence="2">
    <location>
        <begin position="332"/>
        <end position="371"/>
    </location>
</feature>